<feature type="domain" description="MABP1/WDR62 first WD40" evidence="5">
    <location>
        <begin position="64"/>
        <end position="395"/>
    </location>
</feature>
<feature type="region of interest" description="Disordered" evidence="4">
    <location>
        <begin position="1298"/>
        <end position="1335"/>
    </location>
</feature>
<dbReference type="GO" id="GO:0007099">
    <property type="term" value="P:centriole replication"/>
    <property type="evidence" value="ECO:0007669"/>
    <property type="project" value="TreeGrafter"/>
</dbReference>
<feature type="compositionally biased region" description="Low complexity" evidence="4">
    <location>
        <begin position="1022"/>
        <end position="1039"/>
    </location>
</feature>
<dbReference type="InterPro" id="IPR001680">
    <property type="entry name" value="WD40_rpt"/>
</dbReference>
<feature type="compositionally biased region" description="Low complexity" evidence="4">
    <location>
        <begin position="2419"/>
        <end position="2437"/>
    </location>
</feature>
<keyword evidence="2" id="KW-0677">Repeat</keyword>
<feature type="region of interest" description="Disordered" evidence="4">
    <location>
        <begin position="1141"/>
        <end position="1175"/>
    </location>
</feature>
<feature type="compositionally biased region" description="Gly residues" evidence="4">
    <location>
        <begin position="1007"/>
        <end position="1021"/>
    </location>
</feature>
<dbReference type="InterPro" id="IPR056161">
    <property type="entry name" value="WD40_MABP1-WDR62_1st"/>
</dbReference>
<feature type="compositionally biased region" description="Basic and acidic residues" evidence="4">
    <location>
        <begin position="959"/>
        <end position="970"/>
    </location>
</feature>
<feature type="compositionally biased region" description="Polar residues" evidence="4">
    <location>
        <begin position="1361"/>
        <end position="1370"/>
    </location>
</feature>
<dbReference type="InterPro" id="IPR015943">
    <property type="entry name" value="WD40/YVTN_repeat-like_dom_sf"/>
</dbReference>
<dbReference type="Proteomes" id="UP001314205">
    <property type="component" value="Unassembled WGS sequence"/>
</dbReference>
<dbReference type="EMBL" id="CAVLGL010000088">
    <property type="protein sequence ID" value="CAK1592993.1"/>
    <property type="molecule type" value="Genomic_DNA"/>
</dbReference>
<dbReference type="InterPro" id="IPR056162">
    <property type="entry name" value="WD40_MABP1-WDR62_2nd"/>
</dbReference>
<feature type="compositionally biased region" description="Basic and acidic residues" evidence="4">
    <location>
        <begin position="2518"/>
        <end position="2531"/>
    </location>
</feature>
<feature type="region of interest" description="Disordered" evidence="4">
    <location>
        <begin position="1505"/>
        <end position="1524"/>
    </location>
</feature>
<dbReference type="Pfam" id="PF24780">
    <property type="entry name" value="WD40_MABP1-WDR62_1st"/>
    <property type="match status" value="1"/>
</dbReference>
<feature type="domain" description="MABP1/WDR62 second WD40" evidence="6">
    <location>
        <begin position="401"/>
        <end position="728"/>
    </location>
</feature>
<evidence type="ECO:0008006" key="9">
    <source>
        <dbReference type="Google" id="ProtNLM"/>
    </source>
</evidence>
<feature type="region of interest" description="Disordered" evidence="4">
    <location>
        <begin position="1910"/>
        <end position="1954"/>
    </location>
</feature>
<comment type="caution">
    <text evidence="7">The sequence shown here is derived from an EMBL/GenBank/DDBJ whole genome shotgun (WGS) entry which is preliminary data.</text>
</comment>
<gene>
    <name evidence="7" type="ORF">PARMNEM_LOCUS12850</name>
</gene>
<feature type="region of interest" description="Disordered" evidence="4">
    <location>
        <begin position="2410"/>
        <end position="2593"/>
    </location>
</feature>
<feature type="compositionally biased region" description="Polar residues" evidence="4">
    <location>
        <begin position="1095"/>
        <end position="1104"/>
    </location>
</feature>
<feature type="compositionally biased region" description="Low complexity" evidence="4">
    <location>
        <begin position="2535"/>
        <end position="2547"/>
    </location>
</feature>
<dbReference type="SMART" id="SM00320">
    <property type="entry name" value="WD40"/>
    <property type="match status" value="11"/>
</dbReference>
<feature type="compositionally biased region" description="Polar residues" evidence="4">
    <location>
        <begin position="1142"/>
        <end position="1152"/>
    </location>
</feature>
<evidence type="ECO:0000259" key="6">
    <source>
        <dbReference type="Pfam" id="PF24782"/>
    </source>
</evidence>
<dbReference type="PROSITE" id="PS50082">
    <property type="entry name" value="WD_REPEATS_2"/>
    <property type="match status" value="2"/>
</dbReference>
<dbReference type="PROSITE" id="PS50294">
    <property type="entry name" value="WD_REPEATS_REGION"/>
    <property type="match status" value="1"/>
</dbReference>
<dbReference type="Pfam" id="PF24782">
    <property type="entry name" value="WD40_MABP1-WDR62_2nd"/>
    <property type="match status" value="1"/>
</dbReference>
<evidence type="ECO:0000256" key="1">
    <source>
        <dbReference type="ARBA" id="ARBA00022574"/>
    </source>
</evidence>
<name>A0AAV1LCC1_9NEOP</name>
<proteinExistence type="predicted"/>
<accession>A0AAV1LCC1</accession>
<feature type="region of interest" description="Disordered" evidence="4">
    <location>
        <begin position="1361"/>
        <end position="1383"/>
    </location>
</feature>
<feature type="compositionally biased region" description="Pro residues" evidence="4">
    <location>
        <begin position="813"/>
        <end position="828"/>
    </location>
</feature>
<reference evidence="7 8" key="1">
    <citation type="submission" date="2023-11" db="EMBL/GenBank/DDBJ databases">
        <authorList>
            <person name="Hedman E."/>
            <person name="Englund M."/>
            <person name="Stromberg M."/>
            <person name="Nyberg Akerstrom W."/>
            <person name="Nylinder S."/>
            <person name="Jareborg N."/>
            <person name="Kallberg Y."/>
            <person name="Kronander E."/>
        </authorList>
    </citation>
    <scope>NUCLEOTIDE SEQUENCE [LARGE SCALE GENOMIC DNA]</scope>
</reference>
<dbReference type="InterPro" id="IPR052779">
    <property type="entry name" value="WDR62"/>
</dbReference>
<dbReference type="Gene3D" id="2.130.10.10">
    <property type="entry name" value="YVTN repeat-like/Quinoprotein amine dehydrogenase"/>
    <property type="match status" value="4"/>
</dbReference>
<dbReference type="FunFam" id="2.130.10.10:FF:000046">
    <property type="entry name" value="WD repeat-containing protein 62 isoform 1"/>
    <property type="match status" value="1"/>
</dbReference>
<dbReference type="SUPFAM" id="SSF50978">
    <property type="entry name" value="WD40 repeat-like"/>
    <property type="match status" value="2"/>
</dbReference>
<feature type="region of interest" description="Disordered" evidence="4">
    <location>
        <begin position="806"/>
        <end position="879"/>
    </location>
</feature>
<evidence type="ECO:0000256" key="2">
    <source>
        <dbReference type="ARBA" id="ARBA00022737"/>
    </source>
</evidence>
<sequence length="2735" mass="303402">MEAGFIPVGASGNANSNALLPAVVAPPANVIRAPSLKRGKMEEAISDRIKLETVLGLTVSSNAALDCDPNTEVVAYPAGCTVVLYNVRKNRQSHVLNASRKSVTCVAFSPDGRYLATGECGHAPAVRVWDLQDPTASGAVQIAEFPGHTHGVNCVAFSTSAKYLVSVGSQHDMIVNVWDWRANLKLASNKVSSRVKAVSFSESGNYFVTVGFRHVKFWYLEYSRNAKFKEPVPLMGRSAILGEQKDNEFCDVVCGRGDAADSTYAITRGGLLCEFNSRRLLDKWVELRTTSANCMAIGANYIFVGCAEGIVRCFAPDSLRYITTLPRTHYLGVDVAQGVNINHMFTQPTNAHYPDAIALTYDERNHKLTCVYNDHSLYVWDVRDIKRVGKSHSALYHSACIWGVDMVSSGDGALAPGSFLTCSSDDTVRVWNLKPAGPNIYSNELNKIVYIDPELKFLKDVDLTATSDKDKSKTYDDKIGVRCVRVSPCGRHVAAGDRAGNVWVHAADGAPLHTLEAHDAEVLCLEYAARPRLLASASRDRLVHVFLVDRGYQILQTLDEHSSSITAVRFLSSSSGLQMVSCGADKTILFRQLKTTQDGSYQFARGQNVSGRTTLYDMEVDAGGRHILTACQDRNVRVYSAAHGRHTKTFRGTTAEDGTLIKVALDNSGIYLATSSTDKILSVYDYYSGECMATMYGHSEIVTGLKFTPDCQHLVSASGDGCIFVWRVPHDMVVTMRARLAQQAIRQGRKVAPSTNGASGLDSETDSQFGSPPRELGDTNKFGTPVVADYTLRIGKLPSWAKKSLGDELAAPEAPPSPAAPPPAPAPPARGKWAARIQPAPEKRVDSDGSKDSSLDSGTDTRYIEKRRDQSLKQRPKSLNLSQLPRVEALFRHFDATMKTTYDILTISPRVEKVTLNMSKVRTTEGRTRHHTDDSSLGSFKYEDQESTEHDGDIEDISDGERTSSSERGNRPTYYPGNNDDETPGEFMVNAMDAEELRQSVRRAKRWGGGGGGGGSGGGGDAPRLQLPRAPAPDLSGSGHDSDDDEVSTPSGDNADRNPLSGSCESIDTAGRREKYLKSAFDSLSGVELDSTLTGGNNSLSAQHLSRAPTSRDPEAVRRREELQRRILETRRQLENVAFRSNLKSSQSTTDLSYIPEKDNSRRNRPVSMAVPSNSRPYGVPNLPFHPEENLDSLNFFDSLNPYQNMNLDYRNKNPYAIPANLNHKMMPEYLENIAPYIPPHAGMVPNQNDKRNTNYMPYNKKPMVFKEQLPQKQQPQAFTIDMGKKPVQSKVFSRLFPVNPNEEKEPPPKIPPRSFHLNLSEKPQPKLPKPNSRSIFKNYKSCPVSPVSEECKWADKVVQNNQNQGNTKPQVPPPDPKKRNSLSFFVGFDNRVKESGKSIVDTIKSDTEKMIAEITKKYGDLDEYDPNNQGDLDLQPTKEGEEKDDGNFSSDSLEDCSLSQDVSCKNKLYSKKICKKHTKTAIMPRRAISNYEIYGGTTDKPTVPFKPPCISQKSSTLPRNMPSNIDDVMDENYTASSKNNMYRCQSVLTKRCITRSNESVLSDNSNCSSVSNEIFLKYGNEVAFQQAKYDSRYNLNDSQNCSFENLNETDEQYLENHRHSSASFFLNQKKYMKSSCSQESMLSDEMYLDNDMQLSRTNCNSLESVLSDDSECTKSAPLEMLFEGARTSSQSRNQSIGVPRNSKSCYEFDNSSKSYGSSPNNVSYMGGYMYNNYLGESSSNYRETIINPKPPIHKVYGFDVPAGEFSGHKTVTRSKSLYDSASKQAPPPPAKSIAYYFDGNNIQQYAKEKKGADEIPRLNTGGYMANTSKSLQPKFAEKHKYKSEMEGCEQNTMVKSKSCSFEVVLEPASKPNPLKNLMEKRNSHVQKNLEKFEEQIRKNIQTKVNKNQLNKEKANAAKNNNTTKSLERGSGSKNNNVTMEFVPHKPPKPMKRTSSIKMNNRLKAGLDKGTLSSSISSQYKAKLDGLQNKNYSTSKNQEDTNSNKLDATDNAEKSFDVFVKEKDINENKSEIQMDSLEVYAMQRMERMDHVSMDSLDVIDDSQNEFSKDSLDYFSEVDKNKISVKSTKNQMNRRIIKVDIEAPCHSRQNIEAKENIAPAEISDEIKKYKYIERKLEIINKLVEMEERKILQEKILKEWRMRPLKANINDGKGVVKVLSRKFEKLATKQNTTSNFTSLTLEEVDTDTDTNSENKEIKRNLSLPDILDSDQIGGLVTVDIEVSNDAGNEAIELDHPETQLNNTVRSELKTAPKTLSHRVYNEMVIPKTDVHLDSENYESSTTSSSCTNSPKRLSIYGFHRPKVPLRKTIRLPGPRLCLENQIYQSQCKIRPVLGTGGAVRNSCLSRKMPFQTQVLPSKFSPVQANRTHLSPSDYEEETPGMRRAISLSDLAKPVPAPRTPQAPAKATPPASANSSKSPSGFVRPAPRYANKSSNMTRSSSVGVLNQSDSESDPQPSRQQSTRNQGLMRPTISSMNKAAANTARRRGLVNSYSTASVSTVAREESSSEAEDRASNEQPTAAPRPRAASADRAQRRLGRSGSERDLSAKAREVTARLATNTRQRSKQEPPPAEQNLSPSQLCLALTEQLTKTAGKVVHLYRRLQREPNAAADISGLETAILETQKVLRSAVMRSQNGGEALSSLSSTEGDYRGLNVDSTRQKLENLVSKEATAAGNPAMSLIEQYSDILLNMMQNKMVNQFSQSPQSLPPNTREPGAES</sequence>
<dbReference type="PANTHER" id="PTHR45589">
    <property type="entry name" value="WD REPEAT DOMAIN 62, ISOFORM G"/>
    <property type="match status" value="1"/>
</dbReference>
<keyword evidence="8" id="KW-1185">Reference proteome</keyword>
<feature type="region of interest" description="Disordered" evidence="4">
    <location>
        <begin position="746"/>
        <end position="782"/>
    </location>
</feature>
<evidence type="ECO:0000256" key="4">
    <source>
        <dbReference type="SAM" id="MobiDB-lite"/>
    </source>
</evidence>
<dbReference type="GO" id="GO:0072686">
    <property type="term" value="C:mitotic spindle"/>
    <property type="evidence" value="ECO:0007669"/>
    <property type="project" value="TreeGrafter"/>
</dbReference>
<evidence type="ECO:0000259" key="5">
    <source>
        <dbReference type="Pfam" id="PF24780"/>
    </source>
</evidence>
<organism evidence="7 8">
    <name type="scientific">Parnassius mnemosyne</name>
    <name type="common">clouded apollo</name>
    <dbReference type="NCBI Taxonomy" id="213953"/>
    <lineage>
        <taxon>Eukaryota</taxon>
        <taxon>Metazoa</taxon>
        <taxon>Ecdysozoa</taxon>
        <taxon>Arthropoda</taxon>
        <taxon>Hexapoda</taxon>
        <taxon>Insecta</taxon>
        <taxon>Pterygota</taxon>
        <taxon>Neoptera</taxon>
        <taxon>Endopterygota</taxon>
        <taxon>Lepidoptera</taxon>
        <taxon>Glossata</taxon>
        <taxon>Ditrysia</taxon>
        <taxon>Papilionoidea</taxon>
        <taxon>Papilionidae</taxon>
        <taxon>Parnassiinae</taxon>
        <taxon>Parnassini</taxon>
        <taxon>Parnassius</taxon>
        <taxon>Driopa</taxon>
    </lineage>
</organism>
<keyword evidence="1 3" id="KW-0853">WD repeat</keyword>
<feature type="compositionally biased region" description="Basic and acidic residues" evidence="4">
    <location>
        <begin position="841"/>
        <end position="854"/>
    </location>
</feature>
<feature type="compositionally biased region" description="Basic and acidic residues" evidence="4">
    <location>
        <begin position="2557"/>
        <end position="2570"/>
    </location>
</feature>
<feature type="region of interest" description="Disordered" evidence="4">
    <location>
        <begin position="1095"/>
        <end position="1118"/>
    </location>
</feature>
<feature type="region of interest" description="Disordered" evidence="4">
    <location>
        <begin position="1005"/>
        <end position="1069"/>
    </location>
</feature>
<evidence type="ECO:0000313" key="8">
    <source>
        <dbReference type="Proteomes" id="UP001314205"/>
    </source>
</evidence>
<evidence type="ECO:0000313" key="7">
    <source>
        <dbReference type="EMBL" id="CAK1592993.1"/>
    </source>
</evidence>
<feature type="repeat" description="WD" evidence="3">
    <location>
        <begin position="695"/>
        <end position="728"/>
    </location>
</feature>
<protein>
    <recommendedName>
        <fullName evidence="9">Mitogen-activated protein kinase-binding protein 1</fullName>
    </recommendedName>
</protein>
<evidence type="ECO:0000256" key="3">
    <source>
        <dbReference type="PROSITE-ProRule" id="PRU00221"/>
    </source>
</evidence>
<feature type="repeat" description="WD" evidence="3">
    <location>
        <begin position="515"/>
        <end position="556"/>
    </location>
</feature>
<dbReference type="InterPro" id="IPR036322">
    <property type="entry name" value="WD40_repeat_dom_sf"/>
</dbReference>
<feature type="compositionally biased region" description="Polar residues" evidence="4">
    <location>
        <begin position="2374"/>
        <end position="2388"/>
    </location>
</feature>
<dbReference type="PANTHER" id="PTHR45589:SF1">
    <property type="entry name" value="WD REPEAT DOMAIN 62, ISOFORM G"/>
    <property type="match status" value="1"/>
</dbReference>
<feature type="compositionally biased region" description="Polar residues" evidence="4">
    <location>
        <begin position="2448"/>
        <end position="2493"/>
    </location>
</feature>
<feature type="region of interest" description="Disordered" evidence="4">
    <location>
        <begin position="1421"/>
        <end position="1456"/>
    </location>
</feature>
<feature type="compositionally biased region" description="Polar residues" evidence="4">
    <location>
        <begin position="1512"/>
        <end position="1524"/>
    </location>
</feature>
<feature type="region of interest" description="Disordered" evidence="4">
    <location>
        <begin position="922"/>
        <end position="986"/>
    </location>
</feature>
<feature type="compositionally biased region" description="Basic and acidic residues" evidence="4">
    <location>
        <begin position="922"/>
        <end position="934"/>
    </location>
</feature>
<feature type="region of interest" description="Disordered" evidence="4">
    <location>
        <begin position="2374"/>
        <end position="2397"/>
    </location>
</feature>
<feature type="compositionally biased region" description="Basic and acidic residues" evidence="4">
    <location>
        <begin position="862"/>
        <end position="872"/>
    </location>
</feature>
<feature type="compositionally biased region" description="Basic and acidic residues" evidence="4">
    <location>
        <begin position="941"/>
        <end position="951"/>
    </location>
</feature>